<proteinExistence type="predicted"/>
<gene>
    <name evidence="1" type="ORF">EV644_10911</name>
</gene>
<evidence type="ECO:0008006" key="3">
    <source>
        <dbReference type="Google" id="ProtNLM"/>
    </source>
</evidence>
<name>A0ABY2BHI3_9ACTN</name>
<protein>
    <recommendedName>
        <fullName evidence="3">DUF3052 family protein</fullName>
    </recommendedName>
</protein>
<comment type="caution">
    <text evidence="1">The sequence shown here is derived from an EMBL/GenBank/DDBJ whole genome shotgun (WGS) entry which is preliminary data.</text>
</comment>
<evidence type="ECO:0000313" key="1">
    <source>
        <dbReference type="EMBL" id="TCO19992.1"/>
    </source>
</evidence>
<keyword evidence="2" id="KW-1185">Reference proteome</keyword>
<dbReference type="Proteomes" id="UP000295818">
    <property type="component" value="Unassembled WGS sequence"/>
</dbReference>
<sequence length="149" mass="15950">MTPPVCAAVGAYHRRMSAGYSGKPLAAKLGIKPEHAVVVENAPAGFVIEGLPDGLKVITRPGRAEYDVILAFCPDRARLAKRLPVLLGKTAKAGMIWIAWPKRSSGLATDLDENGVRDVALPLGVVDVKVCAVDDTWSGLKLVRRLVNR</sequence>
<accession>A0ABY2BHI3</accession>
<evidence type="ECO:0000313" key="2">
    <source>
        <dbReference type="Proteomes" id="UP000295818"/>
    </source>
</evidence>
<organism evidence="1 2">
    <name type="scientific">Kribbella orskensis</name>
    <dbReference type="NCBI Taxonomy" id="2512216"/>
    <lineage>
        <taxon>Bacteria</taxon>
        <taxon>Bacillati</taxon>
        <taxon>Actinomycetota</taxon>
        <taxon>Actinomycetes</taxon>
        <taxon>Propionibacteriales</taxon>
        <taxon>Kribbellaceae</taxon>
        <taxon>Kribbella</taxon>
    </lineage>
</organism>
<reference evidence="1 2" key="1">
    <citation type="journal article" date="2015" name="Stand. Genomic Sci.">
        <title>Genomic Encyclopedia of Bacterial and Archaeal Type Strains, Phase III: the genomes of soil and plant-associated and newly described type strains.</title>
        <authorList>
            <person name="Whitman W.B."/>
            <person name="Woyke T."/>
            <person name="Klenk H.P."/>
            <person name="Zhou Y."/>
            <person name="Lilburn T.G."/>
            <person name="Beck B.J."/>
            <person name="De Vos P."/>
            <person name="Vandamme P."/>
            <person name="Eisen J.A."/>
            <person name="Garrity G."/>
            <person name="Hugenholtz P."/>
            <person name="Kyrpides N.C."/>
        </authorList>
    </citation>
    <scope>NUCLEOTIDE SEQUENCE [LARGE SCALE GENOMIC DNA]</scope>
    <source>
        <strain evidence="1 2">VKM Ac-2538</strain>
    </source>
</reference>
<dbReference type="EMBL" id="SLWM01000009">
    <property type="protein sequence ID" value="TCO19992.1"/>
    <property type="molecule type" value="Genomic_DNA"/>
</dbReference>